<dbReference type="InterPro" id="IPR000704">
    <property type="entry name" value="Casein_kinase_II_reg-sub"/>
</dbReference>
<dbReference type="FunFam" id="2.20.25.20:FF:000001">
    <property type="entry name" value="Casein kinase II subunit beta"/>
    <property type="match status" value="1"/>
</dbReference>
<dbReference type="Gene3D" id="1.10.1820.10">
    <property type="entry name" value="protein kinase ck2 holoenzyme, chain C, domain 1"/>
    <property type="match status" value="1"/>
</dbReference>
<evidence type="ECO:0000256" key="2">
    <source>
        <dbReference type="RuleBase" id="RU361268"/>
    </source>
</evidence>
<dbReference type="PRINTS" id="PR00472">
    <property type="entry name" value="CASNKINASEII"/>
</dbReference>
<dbReference type="KEGG" id="bdw:94336352"/>
<gene>
    <name evidence="5" type="ORF">BdWA1_002054</name>
</gene>
<evidence type="ECO:0000256" key="1">
    <source>
        <dbReference type="ARBA" id="ARBA00006941"/>
    </source>
</evidence>
<evidence type="ECO:0000256" key="3">
    <source>
        <dbReference type="SAM" id="MobiDB-lite"/>
    </source>
</evidence>
<keyword evidence="4" id="KW-0812">Transmembrane</keyword>
<dbReference type="Gene3D" id="2.20.25.20">
    <property type="match status" value="1"/>
</dbReference>
<reference evidence="5" key="1">
    <citation type="journal article" date="2023" name="Nat. Microbiol.">
        <title>Babesia duncani multi-omics identifies virulence factors and drug targets.</title>
        <authorList>
            <person name="Singh P."/>
            <person name="Lonardi S."/>
            <person name="Liang Q."/>
            <person name="Vydyam P."/>
            <person name="Khabirova E."/>
            <person name="Fang T."/>
            <person name="Gihaz S."/>
            <person name="Thekkiniath J."/>
            <person name="Munshi M."/>
            <person name="Abel S."/>
            <person name="Ciampossin L."/>
            <person name="Batugedara G."/>
            <person name="Gupta M."/>
            <person name="Lu X.M."/>
            <person name="Lenz T."/>
            <person name="Chakravarty S."/>
            <person name="Cornillot E."/>
            <person name="Hu Y."/>
            <person name="Ma W."/>
            <person name="Gonzalez L.M."/>
            <person name="Sanchez S."/>
            <person name="Estrada K."/>
            <person name="Sanchez-Flores A."/>
            <person name="Montero E."/>
            <person name="Harb O.S."/>
            <person name="Le Roch K.G."/>
            <person name="Mamoun C.B."/>
        </authorList>
    </citation>
    <scope>NUCLEOTIDE SEQUENCE</scope>
    <source>
        <strain evidence="5">WA1</strain>
    </source>
</reference>
<feature type="region of interest" description="Disordered" evidence="3">
    <location>
        <begin position="97"/>
        <end position="125"/>
    </location>
</feature>
<evidence type="ECO:0000256" key="4">
    <source>
        <dbReference type="SAM" id="Phobius"/>
    </source>
</evidence>
<dbReference type="GO" id="GO:0019887">
    <property type="term" value="F:protein kinase regulator activity"/>
    <property type="evidence" value="ECO:0007669"/>
    <property type="project" value="InterPro"/>
</dbReference>
<feature type="compositionally biased region" description="Acidic residues" evidence="3">
    <location>
        <begin position="97"/>
        <end position="117"/>
    </location>
</feature>
<proteinExistence type="inferred from homology"/>
<feature type="transmembrane region" description="Helical" evidence="4">
    <location>
        <begin position="225"/>
        <end position="250"/>
    </location>
</feature>
<accession>A0AAD9PL21</accession>
<keyword evidence="4" id="KW-0472">Membrane</keyword>
<dbReference type="AlphaFoldDB" id="A0AAD9PL21"/>
<dbReference type="Pfam" id="PF01214">
    <property type="entry name" value="CK_II_beta"/>
    <property type="match status" value="1"/>
</dbReference>
<dbReference type="RefSeq" id="XP_067803647.1">
    <property type="nucleotide sequence ID" value="XM_067947083.1"/>
</dbReference>
<comment type="similarity">
    <text evidence="1 2">Belongs to the casein kinase 2 subunit beta family.</text>
</comment>
<protein>
    <recommendedName>
        <fullName evidence="2">Casein kinase II subunit beta</fullName>
        <shortName evidence="2">CK II beta</shortName>
    </recommendedName>
</protein>
<dbReference type="SMART" id="SM01085">
    <property type="entry name" value="CK_II_beta"/>
    <property type="match status" value="1"/>
</dbReference>
<name>A0AAD9PL21_9APIC</name>
<sequence length="260" mass="29626">MLSSVFLGEGHRPSLVMDSSDSLDTNDNDNQSEMSWIEWYCSLKGHQYFVMVDESYIRDDFNLVGKFPLRSRQFPGLQCQVSHYTAALQIILDSYDDEEEDDYDVDDEDEEDGDDDEKINGNTTRQQKINNSTQMLYGLIHSRFIITNKGMQLMFQKYKEKVFGTCPNFSCENAAVLPIGIVDAPSCNTAKIFCPRCNVCYLQIKNLQEVYHPPKSSRLSLLDGAYFGTTFAHLFLMLNTGTVCLAIFIMKIPSMNSQNT</sequence>
<keyword evidence="5" id="KW-0808">Transferase</keyword>
<comment type="caution">
    <text evidence="5">The sequence shown here is derived from an EMBL/GenBank/DDBJ whole genome shotgun (WGS) entry which is preliminary data.</text>
</comment>
<dbReference type="InterPro" id="IPR035991">
    <property type="entry name" value="Casein_kinase_II_beta-like"/>
</dbReference>
<comment type="subunit">
    <text evidence="2">Tetramer of two alpha and two beta subunits.</text>
</comment>
<dbReference type="SUPFAM" id="SSF57798">
    <property type="entry name" value="Casein kinase II beta subunit"/>
    <property type="match status" value="1"/>
</dbReference>
<dbReference type="GO" id="GO:0005956">
    <property type="term" value="C:protein kinase CK2 complex"/>
    <property type="evidence" value="ECO:0007669"/>
    <property type="project" value="UniProtKB-UniRule"/>
</dbReference>
<dbReference type="EMBL" id="JALLKP010000002">
    <property type="protein sequence ID" value="KAK2196805.1"/>
    <property type="molecule type" value="Genomic_DNA"/>
</dbReference>
<dbReference type="InterPro" id="IPR016149">
    <property type="entry name" value="Casein_kin_II_reg-sub_N"/>
</dbReference>
<evidence type="ECO:0000313" key="6">
    <source>
        <dbReference type="Proteomes" id="UP001214638"/>
    </source>
</evidence>
<dbReference type="PANTHER" id="PTHR11740:SF0">
    <property type="entry name" value="CASEIN KINASE II SUBUNIT BETA"/>
    <property type="match status" value="1"/>
</dbReference>
<keyword evidence="4" id="KW-1133">Transmembrane helix</keyword>
<dbReference type="GeneID" id="94336352"/>
<keyword evidence="6" id="KW-1185">Reference proteome</keyword>
<dbReference type="GO" id="GO:0005737">
    <property type="term" value="C:cytoplasm"/>
    <property type="evidence" value="ECO:0007669"/>
    <property type="project" value="TreeGrafter"/>
</dbReference>
<dbReference type="PANTHER" id="PTHR11740">
    <property type="entry name" value="CASEIN KINASE II SUBUNIT BETA"/>
    <property type="match status" value="1"/>
</dbReference>
<evidence type="ECO:0000313" key="5">
    <source>
        <dbReference type="EMBL" id="KAK2196805.1"/>
    </source>
</evidence>
<dbReference type="Proteomes" id="UP001214638">
    <property type="component" value="Unassembled WGS sequence"/>
</dbReference>
<organism evidence="5 6">
    <name type="scientific">Babesia duncani</name>
    <dbReference type="NCBI Taxonomy" id="323732"/>
    <lineage>
        <taxon>Eukaryota</taxon>
        <taxon>Sar</taxon>
        <taxon>Alveolata</taxon>
        <taxon>Apicomplexa</taxon>
        <taxon>Aconoidasida</taxon>
        <taxon>Piroplasmida</taxon>
        <taxon>Babesiidae</taxon>
        <taxon>Babesia</taxon>
    </lineage>
</organism>
<keyword evidence="5" id="KW-0418">Kinase</keyword>
<dbReference type="GO" id="GO:0016301">
    <property type="term" value="F:kinase activity"/>
    <property type="evidence" value="ECO:0007669"/>
    <property type="project" value="UniProtKB-KW"/>
</dbReference>